<dbReference type="Proteomes" id="UP001596119">
    <property type="component" value="Unassembled WGS sequence"/>
</dbReference>
<protein>
    <submittedName>
        <fullName evidence="3">Uncharacterized protein</fullName>
    </submittedName>
</protein>
<dbReference type="EMBL" id="JBHSQK010000005">
    <property type="protein sequence ID" value="MFC5947014.1"/>
    <property type="molecule type" value="Genomic_DNA"/>
</dbReference>
<evidence type="ECO:0000256" key="2">
    <source>
        <dbReference type="SAM" id="Phobius"/>
    </source>
</evidence>
<gene>
    <name evidence="3" type="ORF">ACFQH9_01825</name>
</gene>
<feature type="region of interest" description="Disordered" evidence="1">
    <location>
        <begin position="102"/>
        <end position="140"/>
    </location>
</feature>
<keyword evidence="2" id="KW-1133">Transmembrane helix</keyword>
<dbReference type="RefSeq" id="WP_379563463.1">
    <property type="nucleotide sequence ID" value="NZ_JBHSQK010000005.1"/>
</dbReference>
<name>A0ABW1I3Y6_9PSEU</name>
<evidence type="ECO:0000256" key="1">
    <source>
        <dbReference type="SAM" id="MobiDB-lite"/>
    </source>
</evidence>
<evidence type="ECO:0000313" key="3">
    <source>
        <dbReference type="EMBL" id="MFC5947014.1"/>
    </source>
</evidence>
<feature type="transmembrane region" description="Helical" evidence="2">
    <location>
        <begin position="152"/>
        <end position="177"/>
    </location>
</feature>
<organism evidence="3 4">
    <name type="scientific">Pseudonocardia lutea</name>
    <dbReference type="NCBI Taxonomy" id="2172015"/>
    <lineage>
        <taxon>Bacteria</taxon>
        <taxon>Bacillati</taxon>
        <taxon>Actinomycetota</taxon>
        <taxon>Actinomycetes</taxon>
        <taxon>Pseudonocardiales</taxon>
        <taxon>Pseudonocardiaceae</taxon>
        <taxon>Pseudonocardia</taxon>
    </lineage>
</organism>
<sequence length="178" mass="16979">MGIAALIAWVLTAVGGAVLLGRWVAHGGLRSTGAGHFPPGLVLGHFALAAAGLVVWIVHLLLGSTLLAWISLALLVVVALLGFGMFRLWVPGYRARTATTAGSSAAGSSGAGSPGAGSSGAGSSGAGGEPGAASGVSTAPARETAEAHLPPAVVAAHGVLGVATVVLVLLATLGVAAG</sequence>
<feature type="transmembrane region" description="Helical" evidence="2">
    <location>
        <begin position="6"/>
        <end position="25"/>
    </location>
</feature>
<accession>A0ABW1I3Y6</accession>
<feature type="compositionally biased region" description="Gly residues" evidence="1">
    <location>
        <begin position="109"/>
        <end position="130"/>
    </location>
</feature>
<reference evidence="4" key="1">
    <citation type="journal article" date="2019" name="Int. J. Syst. Evol. Microbiol.">
        <title>The Global Catalogue of Microorganisms (GCM) 10K type strain sequencing project: providing services to taxonomists for standard genome sequencing and annotation.</title>
        <authorList>
            <consortium name="The Broad Institute Genomics Platform"/>
            <consortium name="The Broad Institute Genome Sequencing Center for Infectious Disease"/>
            <person name="Wu L."/>
            <person name="Ma J."/>
        </authorList>
    </citation>
    <scope>NUCLEOTIDE SEQUENCE [LARGE SCALE GENOMIC DNA]</scope>
    <source>
        <strain evidence="4">CGMCC 4.7397</strain>
    </source>
</reference>
<keyword evidence="2" id="KW-0812">Transmembrane</keyword>
<keyword evidence="4" id="KW-1185">Reference proteome</keyword>
<keyword evidence="2" id="KW-0472">Membrane</keyword>
<feature type="transmembrane region" description="Helical" evidence="2">
    <location>
        <begin position="37"/>
        <end position="62"/>
    </location>
</feature>
<comment type="caution">
    <text evidence="3">The sequence shown here is derived from an EMBL/GenBank/DDBJ whole genome shotgun (WGS) entry which is preliminary data.</text>
</comment>
<feature type="transmembrane region" description="Helical" evidence="2">
    <location>
        <begin position="68"/>
        <end position="90"/>
    </location>
</feature>
<evidence type="ECO:0000313" key="4">
    <source>
        <dbReference type="Proteomes" id="UP001596119"/>
    </source>
</evidence>
<proteinExistence type="predicted"/>